<evidence type="ECO:0000256" key="1">
    <source>
        <dbReference type="ARBA" id="ARBA00004496"/>
    </source>
</evidence>
<evidence type="ECO:0000313" key="8">
    <source>
        <dbReference type="Proteomes" id="UP001630127"/>
    </source>
</evidence>
<evidence type="ECO:0000313" key="7">
    <source>
        <dbReference type="EMBL" id="KAL3537589.1"/>
    </source>
</evidence>
<dbReference type="GO" id="GO:0005730">
    <property type="term" value="C:nucleolus"/>
    <property type="evidence" value="ECO:0007669"/>
    <property type="project" value="UniProtKB-SubCell"/>
</dbReference>
<dbReference type="SUPFAM" id="SSF54211">
    <property type="entry name" value="Ribosomal protein S5 domain 2-like"/>
    <property type="match status" value="1"/>
</dbReference>
<reference evidence="7 8" key="1">
    <citation type="submission" date="2024-11" db="EMBL/GenBank/DDBJ databases">
        <title>A near-complete genome assembly of Cinchona calisaya.</title>
        <authorList>
            <person name="Lian D.C."/>
            <person name="Zhao X.W."/>
            <person name="Wei L."/>
        </authorList>
    </citation>
    <scope>NUCLEOTIDE SEQUENCE [LARGE SCALE GENOMIC DNA]</scope>
    <source>
        <tissue evidence="7">Nenye</tissue>
    </source>
</reference>
<keyword evidence="8" id="KW-1185">Reference proteome</keyword>
<dbReference type="PANTHER" id="PTHR11097:SF8">
    <property type="entry name" value="EXOSOME COMPLEX COMPONENT RRP42"/>
    <property type="match status" value="1"/>
</dbReference>
<sequence length="120" mass="13041">MWTAVPRWSQHLRVEVGKSCPQNSLWLFSTVSWVLKVVQAGAGIDLSSFSIVGEKICWDLYIEGLIVSSDGNLLDALGAAIKAALSNTALPKVQVASAISHEVIKNFYNLTPVESLPLLF</sequence>
<dbReference type="EMBL" id="JBJUIK010000001">
    <property type="protein sequence ID" value="KAL3537589.1"/>
    <property type="molecule type" value="Genomic_DNA"/>
</dbReference>
<name>A0ABD3B376_9GENT</name>
<dbReference type="GO" id="GO:0000178">
    <property type="term" value="C:exosome (RNase complex)"/>
    <property type="evidence" value="ECO:0007669"/>
    <property type="project" value="UniProtKB-KW"/>
</dbReference>
<organism evidence="7 8">
    <name type="scientific">Cinchona calisaya</name>
    <dbReference type="NCBI Taxonomy" id="153742"/>
    <lineage>
        <taxon>Eukaryota</taxon>
        <taxon>Viridiplantae</taxon>
        <taxon>Streptophyta</taxon>
        <taxon>Embryophyta</taxon>
        <taxon>Tracheophyta</taxon>
        <taxon>Spermatophyta</taxon>
        <taxon>Magnoliopsida</taxon>
        <taxon>eudicotyledons</taxon>
        <taxon>Gunneridae</taxon>
        <taxon>Pentapetalae</taxon>
        <taxon>asterids</taxon>
        <taxon>lamiids</taxon>
        <taxon>Gentianales</taxon>
        <taxon>Rubiaceae</taxon>
        <taxon>Cinchonoideae</taxon>
        <taxon>Cinchoneae</taxon>
        <taxon>Cinchona</taxon>
    </lineage>
</organism>
<protein>
    <recommendedName>
        <fullName evidence="6">Ribosomal RNA-processing protein 42</fullName>
    </recommendedName>
</protein>
<evidence type="ECO:0000256" key="2">
    <source>
        <dbReference type="ARBA" id="ARBA00004604"/>
    </source>
</evidence>
<dbReference type="InterPro" id="IPR027408">
    <property type="entry name" value="PNPase/RNase_PH_dom_sf"/>
</dbReference>
<evidence type="ECO:0000256" key="4">
    <source>
        <dbReference type="ARBA" id="ARBA00022490"/>
    </source>
</evidence>
<dbReference type="GO" id="GO:0005737">
    <property type="term" value="C:cytoplasm"/>
    <property type="evidence" value="ECO:0007669"/>
    <property type="project" value="UniProtKB-SubCell"/>
</dbReference>
<gene>
    <name evidence="7" type="ORF">ACH5RR_000955</name>
</gene>
<proteinExistence type="inferred from homology"/>
<comment type="caution">
    <text evidence="7">The sequence shown here is derived from an EMBL/GenBank/DDBJ whole genome shotgun (WGS) entry which is preliminary data.</text>
</comment>
<evidence type="ECO:0000256" key="3">
    <source>
        <dbReference type="ARBA" id="ARBA00006678"/>
    </source>
</evidence>
<dbReference type="InterPro" id="IPR050590">
    <property type="entry name" value="Exosome_comp_Rrp42_subfam"/>
</dbReference>
<dbReference type="InterPro" id="IPR020568">
    <property type="entry name" value="Ribosomal_Su5_D2-typ_SF"/>
</dbReference>
<dbReference type="AlphaFoldDB" id="A0ABD3B376"/>
<keyword evidence="4" id="KW-0963">Cytoplasm</keyword>
<dbReference type="Proteomes" id="UP001630127">
    <property type="component" value="Unassembled WGS sequence"/>
</dbReference>
<comment type="similarity">
    <text evidence="3">Belongs to the RNase PH family.</text>
</comment>
<dbReference type="Gene3D" id="3.30.230.70">
    <property type="entry name" value="GHMP Kinase, N-terminal domain"/>
    <property type="match status" value="1"/>
</dbReference>
<evidence type="ECO:0000256" key="5">
    <source>
        <dbReference type="ARBA" id="ARBA00022835"/>
    </source>
</evidence>
<dbReference type="PANTHER" id="PTHR11097">
    <property type="entry name" value="EXOSOME COMPLEX EXONUCLEASE RIBOSOMAL RNA PROCESSING PROTEIN"/>
    <property type="match status" value="1"/>
</dbReference>
<comment type="subcellular location">
    <subcellularLocation>
        <location evidence="1">Cytoplasm</location>
    </subcellularLocation>
    <subcellularLocation>
        <location evidence="2">Nucleus</location>
        <location evidence="2">Nucleolus</location>
    </subcellularLocation>
</comment>
<keyword evidence="5" id="KW-0271">Exosome</keyword>
<evidence type="ECO:0000256" key="6">
    <source>
        <dbReference type="ARBA" id="ARBA00042523"/>
    </source>
</evidence>
<accession>A0ABD3B376</accession>